<evidence type="ECO:0000256" key="1">
    <source>
        <dbReference type="PROSITE-ProRule" id="PRU00285"/>
    </source>
</evidence>
<organism evidence="4 5">
    <name type="scientific">Aceticella autotrophica</name>
    <dbReference type="NCBI Taxonomy" id="2755338"/>
    <lineage>
        <taxon>Bacteria</taxon>
        <taxon>Bacillati</taxon>
        <taxon>Bacillota</taxon>
        <taxon>Clostridia</taxon>
        <taxon>Thermoanaerobacterales</taxon>
        <taxon>Thermoanaerobacteraceae</taxon>
        <taxon>Aceticella</taxon>
    </lineage>
</organism>
<evidence type="ECO:0000259" key="3">
    <source>
        <dbReference type="PROSITE" id="PS01031"/>
    </source>
</evidence>
<comment type="similarity">
    <text evidence="1 2">Belongs to the small heat shock protein (HSP20) family.</text>
</comment>
<dbReference type="RefSeq" id="WP_284679550.1">
    <property type="nucleotide sequence ID" value="NZ_CP060096.1"/>
</dbReference>
<dbReference type="AlphaFoldDB" id="A0A975G9P9"/>
<gene>
    <name evidence="4" type="ORF">ACETAC_08235</name>
</gene>
<name>A0A975G9P9_9THEO</name>
<dbReference type="EMBL" id="CP060096">
    <property type="protein sequence ID" value="QSZ26858.1"/>
    <property type="molecule type" value="Genomic_DNA"/>
</dbReference>
<dbReference type="CDD" id="cd06471">
    <property type="entry name" value="ACD_LpsHSP_like"/>
    <property type="match status" value="1"/>
</dbReference>
<evidence type="ECO:0000256" key="2">
    <source>
        <dbReference type="RuleBase" id="RU003616"/>
    </source>
</evidence>
<feature type="domain" description="SHSP" evidence="3">
    <location>
        <begin position="28"/>
        <end position="140"/>
    </location>
</feature>
<protein>
    <submittedName>
        <fullName evidence="4">Hsp20/alpha crystallin family protein</fullName>
    </submittedName>
</protein>
<sequence length="140" mass="16702">MFGLIPSKRKADDLPSLFDDFFNNDFFNMVPVHFNTFKTDIKETDKEYIIESELPGFNKEDIQLGIDNDYLIIRAEKNEEKKEEKGNYIRRERYTGKMERRFYIGDVEQEKINAEYKDGILKILLPKKEQVQIKKQIPIT</sequence>
<dbReference type="InterPro" id="IPR008978">
    <property type="entry name" value="HSP20-like_chaperone"/>
</dbReference>
<dbReference type="InterPro" id="IPR031107">
    <property type="entry name" value="Small_HSP"/>
</dbReference>
<dbReference type="Proteomes" id="UP000671913">
    <property type="component" value="Chromosome"/>
</dbReference>
<reference evidence="4" key="1">
    <citation type="submission" date="2020-08" db="EMBL/GenBank/DDBJ databases">
        <title>Genomic insights into the carbon and energy metabolism of the first obligate autotrophic acetogenic bacterium Aceticella autotrophica gen. nov., sp. nov.</title>
        <authorList>
            <person name="Toshchakov S.V."/>
            <person name="Elcheninov A.G."/>
            <person name="Kublanov I.V."/>
            <person name="Frolov E.N."/>
            <person name="Lebedinsky A.V."/>
        </authorList>
    </citation>
    <scope>NUCLEOTIDE SEQUENCE</scope>
    <source>
        <strain evidence="4">3443-3Ac</strain>
    </source>
</reference>
<dbReference type="PROSITE" id="PS01031">
    <property type="entry name" value="SHSP"/>
    <property type="match status" value="1"/>
</dbReference>
<dbReference type="KEGG" id="aaut:ACETAC_08235"/>
<dbReference type="SUPFAM" id="SSF49764">
    <property type="entry name" value="HSP20-like chaperones"/>
    <property type="match status" value="1"/>
</dbReference>
<dbReference type="Gene3D" id="2.60.40.790">
    <property type="match status" value="1"/>
</dbReference>
<keyword evidence="5" id="KW-1185">Reference proteome</keyword>
<dbReference type="Pfam" id="PF00011">
    <property type="entry name" value="HSP20"/>
    <property type="match status" value="1"/>
</dbReference>
<accession>A0A975G9P9</accession>
<evidence type="ECO:0000313" key="4">
    <source>
        <dbReference type="EMBL" id="QSZ26858.1"/>
    </source>
</evidence>
<dbReference type="PANTHER" id="PTHR11527">
    <property type="entry name" value="HEAT-SHOCK PROTEIN 20 FAMILY MEMBER"/>
    <property type="match status" value="1"/>
</dbReference>
<dbReference type="InterPro" id="IPR002068">
    <property type="entry name" value="A-crystallin/Hsp20_dom"/>
</dbReference>
<evidence type="ECO:0000313" key="5">
    <source>
        <dbReference type="Proteomes" id="UP000671913"/>
    </source>
</evidence>
<proteinExistence type="inferred from homology"/>